<dbReference type="NCBIfam" id="TIGR01490">
    <property type="entry name" value="HAD-SF-IB-hyp1"/>
    <property type="match status" value="1"/>
</dbReference>
<dbReference type="InterPro" id="IPR036412">
    <property type="entry name" value="HAD-like_sf"/>
</dbReference>
<dbReference type="Gene3D" id="3.40.50.1000">
    <property type="entry name" value="HAD superfamily/HAD-like"/>
    <property type="match status" value="1"/>
</dbReference>
<dbReference type="CDD" id="cd02612">
    <property type="entry name" value="HAD_PGPPase"/>
    <property type="match status" value="1"/>
</dbReference>
<accession>A0ABX1K340</accession>
<dbReference type="EMBL" id="JAAXOY010000442">
    <property type="protein sequence ID" value="NKY40726.1"/>
    <property type="molecule type" value="Genomic_DNA"/>
</dbReference>
<organism evidence="5 6">
    <name type="scientific">Cellulomonas septica</name>
    <dbReference type="NCBI Taxonomy" id="285080"/>
    <lineage>
        <taxon>Bacteria</taxon>
        <taxon>Bacillati</taxon>
        <taxon>Actinomycetota</taxon>
        <taxon>Actinomycetes</taxon>
        <taxon>Micrococcales</taxon>
        <taxon>Cellulomonadaceae</taxon>
        <taxon>Cellulomonas</taxon>
    </lineage>
</organism>
<name>A0ABX1K340_9CELL</name>
<dbReference type="InterPro" id="IPR023214">
    <property type="entry name" value="HAD_sf"/>
</dbReference>
<sequence length="304" mass="31875">MDDSPTGPTAEPAGADQAAAFFDLDKTIIATSSATAFSRPFMAGGLLTRRSVLRTAYAQFLYLVGGADETQTERLRAQLSRMVTGWDVAQVSSIVAETLHESIDPAVYAEAVALIEEHHEAGHDVVIVSASGSEIVEPIAAVLGADHVIATRMGVSDGRYTGDIDFYAYGENKATAIRELAAARGYDLASSYAYSDSITDVPMLATVGHGFAVNPDRALRRVAAERGWDTLSFNRPVALFSLVRPSGRTVAVATAVLVAGSADVDTVVVGGTVRVEGGRHVLGDVGALLTRAVAAAWHDAEGAR</sequence>
<dbReference type="GO" id="GO:0016787">
    <property type="term" value="F:hydrolase activity"/>
    <property type="evidence" value="ECO:0007669"/>
    <property type="project" value="UniProtKB-KW"/>
</dbReference>
<dbReference type="Proteomes" id="UP000777774">
    <property type="component" value="Unassembled WGS sequence"/>
</dbReference>
<evidence type="ECO:0000313" key="5">
    <source>
        <dbReference type="EMBL" id="NKY40726.1"/>
    </source>
</evidence>
<comment type="caution">
    <text evidence="5">The sequence shown here is derived from an EMBL/GenBank/DDBJ whole genome shotgun (WGS) entry which is preliminary data.</text>
</comment>
<dbReference type="SUPFAM" id="SSF51338">
    <property type="entry name" value="Composite domain of metallo-dependent hydrolases"/>
    <property type="match status" value="1"/>
</dbReference>
<proteinExistence type="inferred from homology"/>
<dbReference type="RefSeq" id="WP_168679739.1">
    <property type="nucleotide sequence ID" value="NZ_JAAXOY010000442.1"/>
</dbReference>
<dbReference type="InterPro" id="IPR050582">
    <property type="entry name" value="HAD-like_SerB"/>
</dbReference>
<dbReference type="NCBIfam" id="TIGR01488">
    <property type="entry name" value="HAD-SF-IB"/>
    <property type="match status" value="1"/>
</dbReference>
<keyword evidence="3 5" id="KW-0378">Hydrolase</keyword>
<evidence type="ECO:0000313" key="6">
    <source>
        <dbReference type="Proteomes" id="UP000777774"/>
    </source>
</evidence>
<dbReference type="InterPro" id="IPR006385">
    <property type="entry name" value="HAD_hydro_SerB1"/>
</dbReference>
<dbReference type="Gene3D" id="1.20.1440.100">
    <property type="entry name" value="SG protein - dephosphorylation function"/>
    <property type="match status" value="1"/>
</dbReference>
<comment type="similarity">
    <text evidence="1">Belongs to the HAD-like hydrolase superfamily. SerB family.</text>
</comment>
<reference evidence="5 6" key="1">
    <citation type="submission" date="2020-04" db="EMBL/GenBank/DDBJ databases">
        <title>MicrobeNet Type strains.</title>
        <authorList>
            <person name="Nicholson A.C."/>
        </authorList>
    </citation>
    <scope>NUCLEOTIDE SEQUENCE [LARGE SCALE GENOMIC DNA]</scope>
    <source>
        <strain evidence="5 6">ATCC BAA-787</strain>
    </source>
</reference>
<protein>
    <submittedName>
        <fullName evidence="5">HAD family hydrolase</fullName>
    </submittedName>
</protein>
<evidence type="ECO:0000256" key="3">
    <source>
        <dbReference type="ARBA" id="ARBA00022801"/>
    </source>
</evidence>
<gene>
    <name evidence="5" type="ORF">HGA02_14680</name>
</gene>
<evidence type="ECO:0000256" key="4">
    <source>
        <dbReference type="ARBA" id="ARBA00022842"/>
    </source>
</evidence>
<keyword evidence="4" id="KW-0460">Magnesium</keyword>
<keyword evidence="6" id="KW-1185">Reference proteome</keyword>
<keyword evidence="2" id="KW-0479">Metal-binding</keyword>
<evidence type="ECO:0000256" key="1">
    <source>
        <dbReference type="ARBA" id="ARBA00009184"/>
    </source>
</evidence>
<dbReference type="InterPro" id="IPR011059">
    <property type="entry name" value="Metal-dep_hydrolase_composite"/>
</dbReference>
<dbReference type="Pfam" id="PF12710">
    <property type="entry name" value="HAD"/>
    <property type="match status" value="1"/>
</dbReference>
<dbReference type="SUPFAM" id="SSF56784">
    <property type="entry name" value="HAD-like"/>
    <property type="match status" value="1"/>
</dbReference>
<evidence type="ECO:0000256" key="2">
    <source>
        <dbReference type="ARBA" id="ARBA00022723"/>
    </source>
</evidence>
<dbReference type="PANTHER" id="PTHR43344">
    <property type="entry name" value="PHOSPHOSERINE PHOSPHATASE"/>
    <property type="match status" value="1"/>
</dbReference>
<dbReference type="PANTHER" id="PTHR43344:SF13">
    <property type="entry name" value="PHOSPHATASE RV3661-RELATED"/>
    <property type="match status" value="1"/>
</dbReference>